<evidence type="ECO:0000256" key="1">
    <source>
        <dbReference type="SAM" id="MobiDB-lite"/>
    </source>
</evidence>
<dbReference type="EnsemblMetazoa" id="XM_022814225">
    <property type="protein sequence ID" value="XP_022669960"/>
    <property type="gene ID" value="LOC111253946"/>
</dbReference>
<feature type="region of interest" description="Disordered" evidence="1">
    <location>
        <begin position="357"/>
        <end position="418"/>
    </location>
</feature>
<dbReference type="Proteomes" id="UP000594260">
    <property type="component" value="Unplaced"/>
</dbReference>
<sequence length="457" mass="49469">MAPTHAPLSLTGTLETSQESSPKWDYIQQTKRHLKDRLQRRTGNAAPAVTESTIQYQGLDSLNSGSSGSPCGSPSSTISPLHAASSNSAGRCIELHGGGGPGGAGGPAAAHNPNTFTYSTADLTDVIVLGSRWSSHRFWCFGLSLDEVIAEDGKKWVYIKRIVPRSAADRSLCVQLDVICSVNDQGVKHKSRDRVRELISQSGENLLLKVVTANPVRLANTRKDILQVIERYGTVTLEAYGNPSYCGLHVDVGFKFISTVSYSAELKKFVTVYVISEVDGRRYMDLSQKQCLFMGDVLVCVNRTSIIDVSRGTVNKLIREYDRFTIKVAAMSVLRREVIKEDVRVKRRQLEVGDLDDSVVRPSGGLPPITTATNLSPTATSRHTPDPRHLQHQTPATSEGSATTALTVSSPDGCDSLQASSQLHNRINSSNTISESHNRSHTLPAVAAITNGGSSRS</sequence>
<dbReference type="EnsemblMetazoa" id="XM_022814224">
    <property type="protein sequence ID" value="XP_022669959"/>
    <property type="gene ID" value="LOC111253946"/>
</dbReference>
<evidence type="ECO:0000259" key="2">
    <source>
        <dbReference type="PROSITE" id="PS50106"/>
    </source>
</evidence>
<feature type="compositionally biased region" description="Polar residues" evidence="1">
    <location>
        <begin position="10"/>
        <end position="21"/>
    </location>
</feature>
<feature type="compositionally biased region" description="Polar residues" evidence="1">
    <location>
        <begin position="392"/>
        <end position="410"/>
    </location>
</feature>
<feature type="domain" description="PDZ" evidence="2">
    <location>
        <begin position="126"/>
        <end position="214"/>
    </location>
</feature>
<evidence type="ECO:0000313" key="3">
    <source>
        <dbReference type="EnsemblMetazoa" id="XP_022669960"/>
    </source>
</evidence>
<accession>A0A7M7KSA5</accession>
<evidence type="ECO:0000313" key="4">
    <source>
        <dbReference type="Proteomes" id="UP000594260"/>
    </source>
</evidence>
<feature type="region of interest" description="Disordered" evidence="1">
    <location>
        <begin position="432"/>
        <end position="457"/>
    </location>
</feature>
<feature type="compositionally biased region" description="Basic residues" evidence="1">
    <location>
        <begin position="30"/>
        <end position="40"/>
    </location>
</feature>
<proteinExistence type="predicted"/>
<dbReference type="RefSeq" id="XP_022669959.1">
    <property type="nucleotide sequence ID" value="XM_022814224.1"/>
</dbReference>
<dbReference type="Gene3D" id="2.30.42.10">
    <property type="match status" value="1"/>
</dbReference>
<dbReference type="RefSeq" id="XP_022669960.1">
    <property type="nucleotide sequence ID" value="XM_022814225.1"/>
</dbReference>
<dbReference type="InterPro" id="IPR001478">
    <property type="entry name" value="PDZ"/>
</dbReference>
<dbReference type="InterPro" id="IPR036034">
    <property type="entry name" value="PDZ_sf"/>
</dbReference>
<reference evidence="3" key="1">
    <citation type="submission" date="2021-01" db="UniProtKB">
        <authorList>
            <consortium name="EnsemblMetazoa"/>
        </authorList>
    </citation>
    <scope>IDENTIFICATION</scope>
</reference>
<feature type="compositionally biased region" description="Polar residues" evidence="1">
    <location>
        <begin position="50"/>
        <end position="60"/>
    </location>
</feature>
<dbReference type="InParanoid" id="A0A7M7KSA5"/>
<protein>
    <recommendedName>
        <fullName evidence="2">PDZ domain-containing protein</fullName>
    </recommendedName>
</protein>
<dbReference type="OrthoDB" id="10353494at2759"/>
<keyword evidence="4" id="KW-1185">Reference proteome</keyword>
<dbReference type="AlphaFoldDB" id="A0A7M7KSA5"/>
<dbReference type="Pfam" id="PF00595">
    <property type="entry name" value="PDZ"/>
    <property type="match status" value="1"/>
</dbReference>
<feature type="compositionally biased region" description="Low complexity" evidence="1">
    <location>
        <begin position="61"/>
        <end position="80"/>
    </location>
</feature>
<dbReference type="GeneID" id="111253946"/>
<organism evidence="3 4">
    <name type="scientific">Varroa destructor</name>
    <name type="common">Honeybee mite</name>
    <dbReference type="NCBI Taxonomy" id="109461"/>
    <lineage>
        <taxon>Eukaryota</taxon>
        <taxon>Metazoa</taxon>
        <taxon>Ecdysozoa</taxon>
        <taxon>Arthropoda</taxon>
        <taxon>Chelicerata</taxon>
        <taxon>Arachnida</taxon>
        <taxon>Acari</taxon>
        <taxon>Parasitiformes</taxon>
        <taxon>Mesostigmata</taxon>
        <taxon>Gamasina</taxon>
        <taxon>Dermanyssoidea</taxon>
        <taxon>Varroidae</taxon>
        <taxon>Varroa</taxon>
    </lineage>
</organism>
<dbReference type="KEGG" id="vde:111253946"/>
<dbReference type="CDD" id="cd00136">
    <property type="entry name" value="PDZ_canonical"/>
    <property type="match status" value="1"/>
</dbReference>
<feature type="compositionally biased region" description="Polar residues" evidence="1">
    <location>
        <begin position="370"/>
        <end position="382"/>
    </location>
</feature>
<name>A0A7M7KSA5_VARDE</name>
<feature type="region of interest" description="Disordered" evidence="1">
    <location>
        <begin position="1"/>
        <end position="82"/>
    </location>
</feature>
<dbReference type="SUPFAM" id="SSF50156">
    <property type="entry name" value="PDZ domain-like"/>
    <property type="match status" value="1"/>
</dbReference>
<dbReference type="PROSITE" id="PS50106">
    <property type="entry name" value="PDZ"/>
    <property type="match status" value="1"/>
</dbReference>